<dbReference type="CDD" id="cd16917">
    <property type="entry name" value="HATPase_UhpB-NarQ-NarX-like"/>
    <property type="match status" value="1"/>
</dbReference>
<evidence type="ECO:0000256" key="2">
    <source>
        <dbReference type="ARBA" id="ARBA00022777"/>
    </source>
</evidence>
<keyword evidence="6" id="KW-1185">Reference proteome</keyword>
<dbReference type="InterPro" id="IPR003594">
    <property type="entry name" value="HATPase_dom"/>
</dbReference>
<dbReference type="PROSITE" id="PS50109">
    <property type="entry name" value="HIS_KIN"/>
    <property type="match status" value="1"/>
</dbReference>
<name>A0ABP8W0G5_9MICO</name>
<feature type="domain" description="Histidine kinase" evidence="4">
    <location>
        <begin position="269"/>
        <end position="354"/>
    </location>
</feature>
<dbReference type="PANTHER" id="PTHR24421">
    <property type="entry name" value="NITRATE/NITRITE SENSOR PROTEIN NARX-RELATED"/>
    <property type="match status" value="1"/>
</dbReference>
<comment type="caution">
    <text evidence="5">The sequence shown here is derived from an EMBL/GenBank/DDBJ whole genome shotgun (WGS) entry which is preliminary data.</text>
</comment>
<keyword evidence="3" id="KW-0902">Two-component regulatory system</keyword>
<dbReference type="EMBL" id="BAABLM010000003">
    <property type="protein sequence ID" value="GAA4675953.1"/>
    <property type="molecule type" value="Genomic_DNA"/>
</dbReference>
<dbReference type="InterPro" id="IPR005467">
    <property type="entry name" value="His_kinase_dom"/>
</dbReference>
<dbReference type="GO" id="GO:0016301">
    <property type="term" value="F:kinase activity"/>
    <property type="evidence" value="ECO:0007669"/>
    <property type="project" value="UniProtKB-KW"/>
</dbReference>
<proteinExistence type="predicted"/>
<dbReference type="SUPFAM" id="SSF55874">
    <property type="entry name" value="ATPase domain of HSP90 chaperone/DNA topoisomerase II/histidine kinase"/>
    <property type="match status" value="1"/>
</dbReference>
<accession>A0ABP8W0G5</accession>
<dbReference type="InterPro" id="IPR011712">
    <property type="entry name" value="Sig_transdc_His_kin_sub3_dim/P"/>
</dbReference>
<evidence type="ECO:0000256" key="1">
    <source>
        <dbReference type="ARBA" id="ARBA00022679"/>
    </source>
</evidence>
<organism evidence="5 6">
    <name type="scientific">Frondihabitans cladoniiphilus</name>
    <dbReference type="NCBI Taxonomy" id="715785"/>
    <lineage>
        <taxon>Bacteria</taxon>
        <taxon>Bacillati</taxon>
        <taxon>Actinomycetota</taxon>
        <taxon>Actinomycetes</taxon>
        <taxon>Micrococcales</taxon>
        <taxon>Microbacteriaceae</taxon>
        <taxon>Frondihabitans</taxon>
    </lineage>
</organism>
<gene>
    <name evidence="5" type="ORF">GCM10025780_20670</name>
</gene>
<reference evidence="6" key="1">
    <citation type="journal article" date="2019" name="Int. J. Syst. Evol. Microbiol.">
        <title>The Global Catalogue of Microorganisms (GCM) 10K type strain sequencing project: providing services to taxonomists for standard genome sequencing and annotation.</title>
        <authorList>
            <consortium name="The Broad Institute Genomics Platform"/>
            <consortium name="The Broad Institute Genome Sequencing Center for Infectious Disease"/>
            <person name="Wu L."/>
            <person name="Ma J."/>
        </authorList>
    </citation>
    <scope>NUCLEOTIDE SEQUENCE [LARGE SCALE GENOMIC DNA]</scope>
    <source>
        <strain evidence="6">JCM 18956</strain>
    </source>
</reference>
<dbReference type="Proteomes" id="UP001501295">
    <property type="component" value="Unassembled WGS sequence"/>
</dbReference>
<evidence type="ECO:0000259" key="4">
    <source>
        <dbReference type="PROSITE" id="PS50109"/>
    </source>
</evidence>
<protein>
    <submittedName>
        <fullName evidence="5">Histidine kinase</fullName>
    </submittedName>
</protein>
<dbReference type="Gene3D" id="3.30.565.10">
    <property type="entry name" value="Histidine kinase-like ATPase, C-terminal domain"/>
    <property type="match status" value="1"/>
</dbReference>
<keyword evidence="2 5" id="KW-0418">Kinase</keyword>
<dbReference type="InterPro" id="IPR050482">
    <property type="entry name" value="Sensor_HK_TwoCompSys"/>
</dbReference>
<dbReference type="Pfam" id="PF07730">
    <property type="entry name" value="HisKA_3"/>
    <property type="match status" value="1"/>
</dbReference>
<dbReference type="RefSeq" id="WP_345375774.1">
    <property type="nucleotide sequence ID" value="NZ_BAABLM010000003.1"/>
</dbReference>
<dbReference type="InterPro" id="IPR036890">
    <property type="entry name" value="HATPase_C_sf"/>
</dbReference>
<evidence type="ECO:0000256" key="3">
    <source>
        <dbReference type="ARBA" id="ARBA00023012"/>
    </source>
</evidence>
<evidence type="ECO:0000313" key="6">
    <source>
        <dbReference type="Proteomes" id="UP001501295"/>
    </source>
</evidence>
<sequence>MRKIDSAGDADLDRAVLEGLARRLRERSSEFASAEALEGEFVLQVRSILAEARQLVRSGSVPSSAVSVEYGDAAELANQGELRARQNQHPAEALMAAEVLFDEALPLVIGWAGASHADEVVHVVRSLHRAIWRRFPPGAIAYTEALRQRLSTAHLDSRLQVSRVLHDRASHGIAAGVQRLESIGADVLADGQTATAEQLALVAEFFRTALTEVRNIAVDLRTRVGERSLFDAVRAYLDESRDGHPPVRLTTNGREFALTSVQKEESLYVIQEALHNARRHAANATLIGIDFVWGERSVRIEVTDDGSGFDPSRIRVGALGLAVMRERSDSIGSAFVLSAAPGQGTTVGLTVPRS</sequence>
<evidence type="ECO:0000313" key="5">
    <source>
        <dbReference type="EMBL" id="GAA4675953.1"/>
    </source>
</evidence>
<keyword evidence="1" id="KW-0808">Transferase</keyword>
<dbReference type="Pfam" id="PF02518">
    <property type="entry name" value="HATPase_c"/>
    <property type="match status" value="1"/>
</dbReference>